<keyword evidence="4" id="KW-1003">Cell membrane</keyword>
<evidence type="ECO:0000313" key="9">
    <source>
        <dbReference type="EMBL" id="SEI06808.1"/>
    </source>
</evidence>
<evidence type="ECO:0000256" key="7">
    <source>
        <dbReference type="ARBA" id="ARBA00023136"/>
    </source>
</evidence>
<evidence type="ECO:0000256" key="2">
    <source>
        <dbReference type="ARBA" id="ARBA00007935"/>
    </source>
</evidence>
<evidence type="ECO:0000313" key="10">
    <source>
        <dbReference type="Proteomes" id="UP000182272"/>
    </source>
</evidence>
<evidence type="ECO:0000256" key="1">
    <source>
        <dbReference type="ARBA" id="ARBA00004651"/>
    </source>
</evidence>
<dbReference type="InterPro" id="IPR000522">
    <property type="entry name" value="ABC_transptr_permease_BtuC"/>
</dbReference>
<dbReference type="PANTHER" id="PTHR30472">
    <property type="entry name" value="FERRIC ENTEROBACTIN TRANSPORT SYSTEM PERMEASE PROTEIN"/>
    <property type="match status" value="1"/>
</dbReference>
<name>A0A1H6N3G6_9PSED</name>
<dbReference type="GO" id="GO:0033214">
    <property type="term" value="P:siderophore-iron import into cell"/>
    <property type="evidence" value="ECO:0007669"/>
    <property type="project" value="TreeGrafter"/>
</dbReference>
<keyword evidence="7 8" id="KW-0472">Membrane</keyword>
<evidence type="ECO:0000256" key="3">
    <source>
        <dbReference type="ARBA" id="ARBA00022448"/>
    </source>
</evidence>
<comment type="similarity">
    <text evidence="2">Belongs to the binding-protein-dependent transport system permease family. FecCD subfamily.</text>
</comment>
<feature type="transmembrane region" description="Helical" evidence="8">
    <location>
        <begin position="199"/>
        <end position="221"/>
    </location>
</feature>
<feature type="transmembrane region" description="Helical" evidence="8">
    <location>
        <begin position="101"/>
        <end position="123"/>
    </location>
</feature>
<dbReference type="CDD" id="cd06550">
    <property type="entry name" value="TM_ABC_iron-siderophores_like"/>
    <property type="match status" value="1"/>
</dbReference>
<feature type="transmembrane region" description="Helical" evidence="8">
    <location>
        <begin position="135"/>
        <end position="157"/>
    </location>
</feature>
<comment type="subcellular location">
    <subcellularLocation>
        <location evidence="1">Cell membrane</location>
        <topology evidence="1">Multi-pass membrane protein</topology>
    </subcellularLocation>
</comment>
<keyword evidence="5 8" id="KW-0812">Transmembrane</keyword>
<accession>A0A1H6N3G6</accession>
<dbReference type="EMBL" id="LT629972">
    <property type="protein sequence ID" value="SEI06808.1"/>
    <property type="molecule type" value="Genomic_DNA"/>
</dbReference>
<feature type="transmembrane region" description="Helical" evidence="8">
    <location>
        <begin position="356"/>
        <end position="377"/>
    </location>
</feature>
<dbReference type="Gene3D" id="1.10.3470.10">
    <property type="entry name" value="ABC transporter involved in vitamin B12 uptake, BtuC"/>
    <property type="match status" value="1"/>
</dbReference>
<feature type="transmembrane region" description="Helical" evidence="8">
    <location>
        <begin position="54"/>
        <end position="74"/>
    </location>
</feature>
<gene>
    <name evidence="9" type="ORF">SAMN05216581_1748</name>
</gene>
<dbReference type="FunFam" id="1.10.3470.10:FF:000001">
    <property type="entry name" value="Vitamin B12 ABC transporter permease BtuC"/>
    <property type="match status" value="1"/>
</dbReference>
<sequence length="383" mass="40277">MRSPAGQAPSPHIQRIAKHPRSAHVTVMTPSSNAVPLDLAAASQGYRRLLLRRLWLLVLLGAALLCAMLVDLASGPSGMGLPALLDGLLHPDHLSLTDQVIIWNVRLPYTLMAVLVGCALSLAGAEMQAILNNPLASPFTLGVSSAAALGASLVIVFPVTSAWLSNNTAISLSAFIFAAASVFLLQAMSRLRGAGLESLVLFGIALVFSCNAVVALLQLVATEDVLQQLVFWTLGSVTRANWDKLGILALVIALVMPFSFAAAPRLTLLRMGEDRAMSFGVDVKRLRFASLLRISLLSATAVAFVGTIGFIGLVGPHIARILVGEDQRFLLPASALVGALLLALSSIASKLIMPGVVVPVGIVTALVGVPIFVLLVFKRGRQL</sequence>
<dbReference type="InterPro" id="IPR037294">
    <property type="entry name" value="ABC_BtuC-like"/>
</dbReference>
<dbReference type="GO" id="GO:0005886">
    <property type="term" value="C:plasma membrane"/>
    <property type="evidence" value="ECO:0007669"/>
    <property type="project" value="UniProtKB-SubCell"/>
</dbReference>
<dbReference type="SUPFAM" id="SSF81345">
    <property type="entry name" value="ABC transporter involved in vitamin B12 uptake, BtuC"/>
    <property type="match status" value="1"/>
</dbReference>
<dbReference type="GO" id="GO:0022857">
    <property type="term" value="F:transmembrane transporter activity"/>
    <property type="evidence" value="ECO:0007669"/>
    <property type="project" value="InterPro"/>
</dbReference>
<keyword evidence="6 8" id="KW-1133">Transmembrane helix</keyword>
<feature type="transmembrane region" description="Helical" evidence="8">
    <location>
        <begin position="290"/>
        <end position="314"/>
    </location>
</feature>
<dbReference type="AlphaFoldDB" id="A0A1H6N3G6"/>
<evidence type="ECO:0000256" key="8">
    <source>
        <dbReference type="SAM" id="Phobius"/>
    </source>
</evidence>
<feature type="transmembrane region" description="Helical" evidence="8">
    <location>
        <begin position="245"/>
        <end position="269"/>
    </location>
</feature>
<organism evidence="9 10">
    <name type="scientific">Pseudomonas asplenii</name>
    <dbReference type="NCBI Taxonomy" id="53407"/>
    <lineage>
        <taxon>Bacteria</taxon>
        <taxon>Pseudomonadati</taxon>
        <taxon>Pseudomonadota</taxon>
        <taxon>Gammaproteobacteria</taxon>
        <taxon>Pseudomonadales</taxon>
        <taxon>Pseudomonadaceae</taxon>
        <taxon>Pseudomonas</taxon>
    </lineage>
</organism>
<evidence type="ECO:0000256" key="6">
    <source>
        <dbReference type="ARBA" id="ARBA00022989"/>
    </source>
</evidence>
<evidence type="ECO:0000256" key="4">
    <source>
        <dbReference type="ARBA" id="ARBA00022475"/>
    </source>
</evidence>
<feature type="transmembrane region" description="Helical" evidence="8">
    <location>
        <begin position="169"/>
        <end position="187"/>
    </location>
</feature>
<proteinExistence type="inferred from homology"/>
<dbReference type="Pfam" id="PF01032">
    <property type="entry name" value="FecCD"/>
    <property type="match status" value="1"/>
</dbReference>
<evidence type="ECO:0000256" key="5">
    <source>
        <dbReference type="ARBA" id="ARBA00022692"/>
    </source>
</evidence>
<feature type="transmembrane region" description="Helical" evidence="8">
    <location>
        <begin position="329"/>
        <end position="349"/>
    </location>
</feature>
<keyword evidence="3" id="KW-0813">Transport</keyword>
<reference evidence="9 10" key="1">
    <citation type="submission" date="2016-10" db="EMBL/GenBank/DDBJ databases">
        <authorList>
            <person name="de Groot N.N."/>
        </authorList>
    </citation>
    <scope>NUCLEOTIDE SEQUENCE [LARGE SCALE GENOMIC DNA]</scope>
    <source>
        <strain evidence="9 10">LMG 2158</strain>
    </source>
</reference>
<protein>
    <submittedName>
        <fullName evidence="9">Iron complex transport system permease protein</fullName>
    </submittedName>
</protein>
<dbReference type="PANTHER" id="PTHR30472:SF25">
    <property type="entry name" value="ABC TRANSPORTER PERMEASE PROTEIN MJ0876-RELATED"/>
    <property type="match status" value="1"/>
</dbReference>
<dbReference type="Proteomes" id="UP000182272">
    <property type="component" value="Chromosome I"/>
</dbReference>